<name>A0A2S7U1I1_9BACT</name>
<keyword evidence="3" id="KW-1185">Reference proteome</keyword>
<dbReference type="SUPFAM" id="SSF52091">
    <property type="entry name" value="SpoIIaa-like"/>
    <property type="match status" value="1"/>
</dbReference>
<evidence type="ECO:0000259" key="1">
    <source>
        <dbReference type="PROSITE" id="PS50801"/>
    </source>
</evidence>
<organism evidence="2 3">
    <name type="scientific">Rubritalea profundi</name>
    <dbReference type="NCBI Taxonomy" id="1658618"/>
    <lineage>
        <taxon>Bacteria</taxon>
        <taxon>Pseudomonadati</taxon>
        <taxon>Verrucomicrobiota</taxon>
        <taxon>Verrucomicrobiia</taxon>
        <taxon>Verrucomicrobiales</taxon>
        <taxon>Rubritaleaceae</taxon>
        <taxon>Rubritalea</taxon>
    </lineage>
</organism>
<dbReference type="CDD" id="cd07043">
    <property type="entry name" value="STAS_anti-anti-sigma_factors"/>
    <property type="match status" value="1"/>
</dbReference>
<dbReference type="Proteomes" id="UP000239907">
    <property type="component" value="Unassembled WGS sequence"/>
</dbReference>
<proteinExistence type="predicted"/>
<accession>A0A2S7U1I1</accession>
<dbReference type="InterPro" id="IPR036513">
    <property type="entry name" value="STAS_dom_sf"/>
</dbReference>
<dbReference type="Pfam" id="PF01740">
    <property type="entry name" value="STAS"/>
    <property type="match status" value="1"/>
</dbReference>
<dbReference type="EMBL" id="MQWA01000001">
    <property type="protein sequence ID" value="PQJ28868.1"/>
    <property type="molecule type" value="Genomic_DNA"/>
</dbReference>
<comment type="caution">
    <text evidence="2">The sequence shown here is derived from an EMBL/GenBank/DDBJ whole genome shotgun (WGS) entry which is preliminary data.</text>
</comment>
<sequence>MTLMLAGRPAIPKVSNSNIILACNVNGLGWVRCEGKGSFMNSPKLKAWADDQLKSGTVHVVIDLEHCTGMDSTFMGTMAGLAMRLIKTSGGILEVTSADKKNSQALDDLGLSSLMQINPESPSWSGQEGAMRKSLTEYGQVNSTDRTKHVFDAHKTLCDADDSNSEKFSTVLDCLEAELLSRHKPSEE</sequence>
<feature type="domain" description="STAS" evidence="1">
    <location>
        <begin position="31"/>
        <end position="134"/>
    </location>
</feature>
<evidence type="ECO:0000313" key="2">
    <source>
        <dbReference type="EMBL" id="PQJ28868.1"/>
    </source>
</evidence>
<gene>
    <name evidence="2" type="ORF">BSZ32_10445</name>
</gene>
<protein>
    <recommendedName>
        <fullName evidence="1">STAS domain-containing protein</fullName>
    </recommendedName>
</protein>
<dbReference type="InterPro" id="IPR002645">
    <property type="entry name" value="STAS_dom"/>
</dbReference>
<dbReference type="Gene3D" id="3.30.750.24">
    <property type="entry name" value="STAS domain"/>
    <property type="match status" value="1"/>
</dbReference>
<evidence type="ECO:0000313" key="3">
    <source>
        <dbReference type="Proteomes" id="UP000239907"/>
    </source>
</evidence>
<reference evidence="2 3" key="1">
    <citation type="submission" date="2016-12" db="EMBL/GenBank/DDBJ databases">
        <title>Study of bacterial adaptation to deep sea.</title>
        <authorList>
            <person name="Song J."/>
            <person name="Yoshizawa S."/>
            <person name="Kogure K."/>
        </authorList>
    </citation>
    <scope>NUCLEOTIDE SEQUENCE [LARGE SCALE GENOMIC DNA]</scope>
    <source>
        <strain evidence="2 3">SAORIC-165</strain>
    </source>
</reference>
<dbReference type="PROSITE" id="PS50801">
    <property type="entry name" value="STAS"/>
    <property type="match status" value="1"/>
</dbReference>
<dbReference type="AlphaFoldDB" id="A0A2S7U1I1"/>